<name>A0AAD5A0I8_SILAS</name>
<gene>
    <name evidence="2" type="ORF">C0J50_1858</name>
</gene>
<reference evidence="2" key="1">
    <citation type="submission" date="2018-07" db="EMBL/GenBank/DDBJ databases">
        <title>Comparative genomics of catfishes provides insights into carnivory and benthic adaptation.</title>
        <authorList>
            <person name="Zhang Y."/>
            <person name="Wang D."/>
            <person name="Peng Z."/>
            <person name="Zheng S."/>
            <person name="Shao F."/>
            <person name="Tao W."/>
        </authorList>
    </citation>
    <scope>NUCLEOTIDE SEQUENCE</scope>
    <source>
        <strain evidence="2">Chongqing</strain>
    </source>
</reference>
<proteinExistence type="predicted"/>
<dbReference type="AlphaFoldDB" id="A0AAD5A0I8"/>
<organism evidence="2 3">
    <name type="scientific">Silurus asotus</name>
    <name type="common">Amur catfish</name>
    <name type="synonym">Parasilurus asotus</name>
    <dbReference type="NCBI Taxonomy" id="30991"/>
    <lineage>
        <taxon>Eukaryota</taxon>
        <taxon>Metazoa</taxon>
        <taxon>Chordata</taxon>
        <taxon>Craniata</taxon>
        <taxon>Vertebrata</taxon>
        <taxon>Euteleostomi</taxon>
        <taxon>Actinopterygii</taxon>
        <taxon>Neopterygii</taxon>
        <taxon>Teleostei</taxon>
        <taxon>Ostariophysi</taxon>
        <taxon>Siluriformes</taxon>
        <taxon>Siluridae</taxon>
        <taxon>Silurus</taxon>
    </lineage>
</organism>
<dbReference type="Proteomes" id="UP001205998">
    <property type="component" value="Unassembled WGS sequence"/>
</dbReference>
<dbReference type="GO" id="GO:0008168">
    <property type="term" value="F:methyltransferase activity"/>
    <property type="evidence" value="ECO:0007669"/>
    <property type="project" value="InterPro"/>
</dbReference>
<sequence length="178" mass="20533">MPHIHGRNAKECKTCFSWLHCFQYVKWHLSMCCSRQQSEPSVLEADMLEAGKTMHSLKHIIKFADNTTVVGLISKNDKSAYRKEVQQLTAWCGANNLSLNIDKTKEMVVDFRRAHSGHSPLIIDWSSVDIVQSNKFLGVHLADNLTWSLNTRNSITKKVQQRLYFLRRLRKSHLPPQS</sequence>
<accession>A0AAD5A0I8</accession>
<dbReference type="Pfam" id="PF09004">
    <property type="entry name" value="ALKBH8_N"/>
    <property type="match status" value="1"/>
</dbReference>
<dbReference type="InterPro" id="IPR015095">
    <property type="entry name" value="AlkB_hom8_N"/>
</dbReference>
<evidence type="ECO:0000313" key="3">
    <source>
        <dbReference type="Proteomes" id="UP001205998"/>
    </source>
</evidence>
<protein>
    <recommendedName>
        <fullName evidence="1">Alkylated DNA repair protein AlkB homologue 8 N-terminal domain-containing protein</fullName>
    </recommendedName>
</protein>
<dbReference type="EMBL" id="MU591762">
    <property type="protein sequence ID" value="KAI5607547.1"/>
    <property type="molecule type" value="Genomic_DNA"/>
</dbReference>
<evidence type="ECO:0000313" key="2">
    <source>
        <dbReference type="EMBL" id="KAI5607547.1"/>
    </source>
</evidence>
<comment type="caution">
    <text evidence="2">The sequence shown here is derived from an EMBL/GenBank/DDBJ whole genome shotgun (WGS) entry which is preliminary data.</text>
</comment>
<keyword evidence="3" id="KW-1185">Reference proteome</keyword>
<feature type="domain" description="Alkylated DNA repair protein AlkB homologue 8 N-terminal" evidence="1">
    <location>
        <begin position="147"/>
        <end position="176"/>
    </location>
</feature>
<dbReference type="GO" id="GO:0016706">
    <property type="term" value="F:2-oxoglutarate-dependent dioxygenase activity"/>
    <property type="evidence" value="ECO:0007669"/>
    <property type="project" value="InterPro"/>
</dbReference>
<evidence type="ECO:0000259" key="1">
    <source>
        <dbReference type="Pfam" id="PF09004"/>
    </source>
</evidence>